<feature type="compositionally biased region" description="Acidic residues" evidence="10">
    <location>
        <begin position="110"/>
        <end position="141"/>
    </location>
</feature>
<evidence type="ECO:0000256" key="9">
    <source>
        <dbReference type="ARBA" id="ARBA00023136"/>
    </source>
</evidence>
<keyword evidence="7 11" id="KW-1133">Transmembrane helix</keyword>
<dbReference type="Pfam" id="PF02699">
    <property type="entry name" value="YajC"/>
    <property type="match status" value="1"/>
</dbReference>
<dbReference type="RefSeq" id="WP_114591049.1">
    <property type="nucleotide sequence ID" value="NZ_CP031165.1"/>
</dbReference>
<evidence type="ECO:0000256" key="7">
    <source>
        <dbReference type="ARBA" id="ARBA00022989"/>
    </source>
</evidence>
<evidence type="ECO:0000256" key="3">
    <source>
        <dbReference type="ARBA" id="ARBA00022448"/>
    </source>
</evidence>
<evidence type="ECO:0000256" key="4">
    <source>
        <dbReference type="ARBA" id="ARBA00022475"/>
    </source>
</evidence>
<comment type="similarity">
    <text evidence="2">Belongs to the YajC family.</text>
</comment>
<feature type="region of interest" description="Disordered" evidence="10">
    <location>
        <begin position="107"/>
        <end position="147"/>
    </location>
</feature>
<organism evidence="12 13">
    <name type="scientific">Euzebya pacifica</name>
    <dbReference type="NCBI Taxonomy" id="1608957"/>
    <lineage>
        <taxon>Bacteria</taxon>
        <taxon>Bacillati</taxon>
        <taxon>Actinomycetota</taxon>
        <taxon>Nitriliruptoria</taxon>
        <taxon>Euzebyales</taxon>
    </lineage>
</organism>
<sequence>MNLLIDVPVLADNGAAATGSPIGALLPFLLIGAAFYFLIIRPQRKRQAEQQSMLRRVSEGDEVVTIGGFHGRIVALEEDTMELELAPGVIVTMARTAISRALTEPAPVTFDDDDDLDEFDDDEFDFDNDDDIVIGDVDGDNDANRDS</sequence>
<dbReference type="PANTHER" id="PTHR33909">
    <property type="entry name" value="SEC TRANSLOCON ACCESSORY COMPLEX SUBUNIT YAJC"/>
    <property type="match status" value="1"/>
</dbReference>
<evidence type="ECO:0000256" key="11">
    <source>
        <dbReference type="SAM" id="Phobius"/>
    </source>
</evidence>
<dbReference type="GO" id="GO:0005886">
    <property type="term" value="C:plasma membrane"/>
    <property type="evidence" value="ECO:0007669"/>
    <property type="project" value="UniProtKB-SubCell"/>
</dbReference>
<comment type="subcellular location">
    <subcellularLocation>
        <location evidence="1">Cell membrane</location>
        <topology evidence="1">Single-pass membrane protein</topology>
    </subcellularLocation>
</comment>
<protein>
    <submittedName>
        <fullName evidence="12">Preprotein translocase subunit YajC</fullName>
    </submittedName>
</protein>
<reference evidence="12 13" key="1">
    <citation type="submission" date="2018-09" db="EMBL/GenBank/DDBJ databases">
        <title>Complete genome sequence of Euzebya sp. DY32-46 isolated from seawater of Pacific Ocean.</title>
        <authorList>
            <person name="Xu L."/>
            <person name="Wu Y.-H."/>
            <person name="Xu X.-W."/>
        </authorList>
    </citation>
    <scope>NUCLEOTIDE SEQUENCE [LARGE SCALE GENOMIC DNA]</scope>
    <source>
        <strain evidence="12 13">DY32-46</strain>
    </source>
</reference>
<evidence type="ECO:0000313" key="13">
    <source>
        <dbReference type="Proteomes" id="UP000264006"/>
    </source>
</evidence>
<dbReference type="AlphaFoldDB" id="A0A346XVZ2"/>
<keyword evidence="9 11" id="KW-0472">Membrane</keyword>
<evidence type="ECO:0000256" key="8">
    <source>
        <dbReference type="ARBA" id="ARBA00023010"/>
    </source>
</evidence>
<dbReference type="NCBIfam" id="TIGR00739">
    <property type="entry name" value="yajC"/>
    <property type="match status" value="1"/>
</dbReference>
<dbReference type="EMBL" id="CP031165">
    <property type="protein sequence ID" value="AXV06389.1"/>
    <property type="molecule type" value="Genomic_DNA"/>
</dbReference>
<evidence type="ECO:0000256" key="10">
    <source>
        <dbReference type="SAM" id="MobiDB-lite"/>
    </source>
</evidence>
<dbReference type="PANTHER" id="PTHR33909:SF1">
    <property type="entry name" value="SEC TRANSLOCON ACCESSORY COMPLEX SUBUNIT YAJC"/>
    <property type="match status" value="1"/>
</dbReference>
<proteinExistence type="inferred from homology"/>
<dbReference type="Proteomes" id="UP000264006">
    <property type="component" value="Chromosome"/>
</dbReference>
<keyword evidence="5 11" id="KW-0812">Transmembrane</keyword>
<keyword evidence="3" id="KW-0813">Transport</keyword>
<dbReference type="GO" id="GO:0015031">
    <property type="term" value="P:protein transport"/>
    <property type="evidence" value="ECO:0007669"/>
    <property type="project" value="UniProtKB-KW"/>
</dbReference>
<name>A0A346XVZ2_9ACTN</name>
<evidence type="ECO:0000256" key="5">
    <source>
        <dbReference type="ARBA" id="ARBA00022692"/>
    </source>
</evidence>
<dbReference type="SMART" id="SM01323">
    <property type="entry name" value="YajC"/>
    <property type="match status" value="1"/>
</dbReference>
<dbReference type="OrthoDB" id="2200301at2"/>
<keyword evidence="13" id="KW-1185">Reference proteome</keyword>
<keyword evidence="4" id="KW-1003">Cell membrane</keyword>
<dbReference type="KEGG" id="euz:DVS28_a1698"/>
<dbReference type="InterPro" id="IPR003849">
    <property type="entry name" value="Preprotein_translocase_YajC"/>
</dbReference>
<evidence type="ECO:0000256" key="1">
    <source>
        <dbReference type="ARBA" id="ARBA00004162"/>
    </source>
</evidence>
<evidence type="ECO:0000256" key="6">
    <source>
        <dbReference type="ARBA" id="ARBA00022927"/>
    </source>
</evidence>
<dbReference type="PRINTS" id="PR01853">
    <property type="entry name" value="YAJCTRNLCASE"/>
</dbReference>
<evidence type="ECO:0000256" key="2">
    <source>
        <dbReference type="ARBA" id="ARBA00006742"/>
    </source>
</evidence>
<evidence type="ECO:0000313" key="12">
    <source>
        <dbReference type="EMBL" id="AXV06389.1"/>
    </source>
</evidence>
<gene>
    <name evidence="12" type="ORF">DVS28_a1698</name>
</gene>
<accession>A0A346XVZ2</accession>
<keyword evidence="8" id="KW-0811">Translocation</keyword>
<feature type="transmembrane region" description="Helical" evidence="11">
    <location>
        <begin position="20"/>
        <end position="40"/>
    </location>
</feature>
<keyword evidence="6" id="KW-0653">Protein transport</keyword>